<dbReference type="SUPFAM" id="SSF51556">
    <property type="entry name" value="Metallo-dependent hydrolases"/>
    <property type="match status" value="1"/>
</dbReference>
<keyword evidence="2" id="KW-0479">Metal-binding</keyword>
<reference evidence="4" key="1">
    <citation type="submission" date="2018-10" db="EMBL/GenBank/DDBJ databases">
        <title>Hidden diversity of soil giant viruses.</title>
        <authorList>
            <person name="Schulz F."/>
            <person name="Alteio L."/>
            <person name="Goudeau D."/>
            <person name="Ryan E.M."/>
            <person name="Malmstrom R.R."/>
            <person name="Blanchard J."/>
            <person name="Woyke T."/>
        </authorList>
    </citation>
    <scope>NUCLEOTIDE SEQUENCE</scope>
    <source>
        <strain evidence="4">HYV1</strain>
    </source>
</reference>
<dbReference type="InterPro" id="IPR001130">
    <property type="entry name" value="TatD-like"/>
</dbReference>
<name>A0A3G5A6Y8_9VIRU</name>
<dbReference type="PROSITE" id="PS01091">
    <property type="entry name" value="TATD_3"/>
    <property type="match status" value="1"/>
</dbReference>
<dbReference type="InterPro" id="IPR050891">
    <property type="entry name" value="TatD-type_Hydrolase"/>
</dbReference>
<dbReference type="InterPro" id="IPR018228">
    <property type="entry name" value="DNase_TatD-rel_CS"/>
</dbReference>
<gene>
    <name evidence="4" type="ORF">Hyperionvirus3_151</name>
</gene>
<dbReference type="GO" id="GO:0046872">
    <property type="term" value="F:metal ion binding"/>
    <property type="evidence" value="ECO:0007669"/>
    <property type="project" value="UniProtKB-KW"/>
</dbReference>
<dbReference type="PANTHER" id="PTHR10060">
    <property type="entry name" value="TATD FAMILY DEOXYRIBONUCLEASE"/>
    <property type="match status" value="1"/>
</dbReference>
<proteinExistence type="predicted"/>
<dbReference type="Pfam" id="PF01026">
    <property type="entry name" value="TatD_DNase"/>
    <property type="match status" value="1"/>
</dbReference>
<dbReference type="CDD" id="cd01310">
    <property type="entry name" value="TatD_DNAse"/>
    <property type="match status" value="1"/>
</dbReference>
<keyword evidence="4" id="KW-0269">Exonuclease</keyword>
<dbReference type="EMBL" id="MK072385">
    <property type="protein sequence ID" value="AYV83005.1"/>
    <property type="molecule type" value="Genomic_DNA"/>
</dbReference>
<evidence type="ECO:0000313" key="4">
    <source>
        <dbReference type="EMBL" id="AYV83005.1"/>
    </source>
</evidence>
<dbReference type="GO" id="GO:0004527">
    <property type="term" value="F:exonuclease activity"/>
    <property type="evidence" value="ECO:0007669"/>
    <property type="project" value="UniProtKB-KW"/>
</dbReference>
<evidence type="ECO:0000256" key="1">
    <source>
        <dbReference type="ARBA" id="ARBA00022722"/>
    </source>
</evidence>
<evidence type="ECO:0000256" key="3">
    <source>
        <dbReference type="ARBA" id="ARBA00022801"/>
    </source>
</evidence>
<dbReference type="PIRSF" id="PIRSF005902">
    <property type="entry name" value="DNase_TatD"/>
    <property type="match status" value="1"/>
</dbReference>
<evidence type="ECO:0000256" key="2">
    <source>
        <dbReference type="ARBA" id="ARBA00022723"/>
    </source>
</evidence>
<keyword evidence="3" id="KW-0378">Hydrolase</keyword>
<dbReference type="InterPro" id="IPR032466">
    <property type="entry name" value="Metal_Hydrolase"/>
</dbReference>
<organism evidence="4">
    <name type="scientific">Hyperionvirus sp</name>
    <dbReference type="NCBI Taxonomy" id="2487770"/>
    <lineage>
        <taxon>Viruses</taxon>
        <taxon>Varidnaviria</taxon>
        <taxon>Bamfordvirae</taxon>
        <taxon>Nucleocytoviricota</taxon>
        <taxon>Megaviricetes</taxon>
        <taxon>Imitervirales</taxon>
        <taxon>Mimiviridae</taxon>
        <taxon>Klosneuvirinae</taxon>
    </lineage>
</organism>
<sequence>MVDIGANLTHKSFEKDLDSVMYKSFKQNLQAIIITGTTIEGSQFGLKLCEKYKENYNIFCTAGIHPHNANEYDSTVETELIKLIEMNVIKAVGECGLDFDRNFSAQENQINCFDRQIKLALKYKLPLFLHERSAHKKFLEVLDKYTDSLKNINVVVHCFTGNCSEVKEYIKRGFYIGITGWICDDRRNMDLLVAIKDIPLDKLMIETDSPFLSPNRKERRNIPANVFVVAQKIGKILSRSEEDIIKLTTANAIKVFNLELKPIVFPI</sequence>
<accession>A0A3G5A6Y8</accession>
<protein>
    <submittedName>
        <fullName evidence="4">YchF/TatD family DNA exonuclease</fullName>
    </submittedName>
</protein>
<dbReference type="PANTHER" id="PTHR10060:SF15">
    <property type="entry name" value="DEOXYRIBONUCLEASE TATDN1"/>
    <property type="match status" value="1"/>
</dbReference>
<dbReference type="Gene3D" id="3.20.20.140">
    <property type="entry name" value="Metal-dependent hydrolases"/>
    <property type="match status" value="1"/>
</dbReference>
<keyword evidence="1" id="KW-0540">Nuclease</keyword>
<dbReference type="FunFam" id="3.20.20.140:FF:000005">
    <property type="entry name" value="TatD family hydrolase"/>
    <property type="match status" value="1"/>
</dbReference>